<name>A0A7D5LD87_9EURY</name>
<evidence type="ECO:0000313" key="8">
    <source>
        <dbReference type="EMBL" id="QLG63871.1"/>
    </source>
</evidence>
<keyword evidence="8" id="KW-0547">Nucleotide-binding</keyword>
<dbReference type="RefSeq" id="WP_179270455.1">
    <property type="nucleotide sequence ID" value="NZ_CP058579.1"/>
</dbReference>
<evidence type="ECO:0000313" key="9">
    <source>
        <dbReference type="Proteomes" id="UP000509626"/>
    </source>
</evidence>
<dbReference type="OrthoDB" id="107033at2157"/>
<dbReference type="Pfam" id="PF01935">
    <property type="entry name" value="DUF87"/>
    <property type="match status" value="1"/>
</dbReference>
<dbReference type="Gene3D" id="3.40.50.300">
    <property type="entry name" value="P-loop containing nucleotide triphosphate hydrolases"/>
    <property type="match status" value="1"/>
</dbReference>
<evidence type="ECO:0000256" key="6">
    <source>
        <dbReference type="SAM" id="Phobius"/>
    </source>
</evidence>
<feature type="domain" description="Helicase HerA central" evidence="7">
    <location>
        <begin position="29"/>
        <end position="71"/>
    </location>
</feature>
<dbReference type="SUPFAM" id="SSF52540">
    <property type="entry name" value="P-loop containing nucleoside triphosphate hydrolases"/>
    <property type="match status" value="1"/>
</dbReference>
<feature type="compositionally biased region" description="Basic and acidic residues" evidence="5">
    <location>
        <begin position="404"/>
        <end position="431"/>
    </location>
</feature>
<protein>
    <submittedName>
        <fullName evidence="8">ATP-binding protein</fullName>
    </submittedName>
</protein>
<dbReference type="GO" id="GO:0005524">
    <property type="term" value="F:ATP binding"/>
    <property type="evidence" value="ECO:0007669"/>
    <property type="project" value="UniProtKB-KW"/>
</dbReference>
<sequence>MSDIPDEIKISEDGTTVPVIELLTGRGFVTGKSGSGKSNTASVVAEELLELDLPMLIVDTDGEYYGLKERYELLHVGAGELCDVQVSPTHAQRIATLALEENVPVILDVSEYLDVDEARQLIHGVVKTLFVREKKAKKPFMLLVEECHEYLPESGGLDEVGEILLQVAKRGRKRGLGLCGMSQRPAAVDKDFITQCDWLVWHRLTWENDTKVVGRFLDNEYAEMVEELNDGEAIVVTDWDEQVSRVQFRRKKTFDAGATPGLEDVERPDFRSISVDLEEELENIDPSAGPGSHPADDVETIGDSAGGSGAGSTSGSGGLEAAASPTDPDDDGGSGDGADSTGTTADAGTSGTADVGDGSADVENRPADSGSGATPGDGTASGAMTMSDPLAAASGGGSTTEVVATDRRRASADDLPRKPPAPKRPEAPSRPDRRKRRRNRSDAEEDIVLEASHLVAYGVESAIWRFRRGVFRVRYALRRWRYRFRRRMRRAGRELDLDPRLLTALLFGVVGLVAAVLLFLVL</sequence>
<feature type="transmembrane region" description="Helical" evidence="6">
    <location>
        <begin position="501"/>
        <end position="521"/>
    </location>
</feature>
<organism evidence="8 9">
    <name type="scientific">Halorarum salinum</name>
    <dbReference type="NCBI Taxonomy" id="2743089"/>
    <lineage>
        <taxon>Archaea</taxon>
        <taxon>Methanobacteriati</taxon>
        <taxon>Methanobacteriota</taxon>
        <taxon>Stenosarchaea group</taxon>
        <taxon>Halobacteria</taxon>
        <taxon>Halobacteriales</taxon>
        <taxon>Haloferacaceae</taxon>
        <taxon>Halorarum</taxon>
    </lineage>
</organism>
<evidence type="ECO:0000256" key="5">
    <source>
        <dbReference type="SAM" id="MobiDB-lite"/>
    </source>
</evidence>
<gene>
    <name evidence="8" type="ORF">HUG12_19960</name>
</gene>
<dbReference type="AlphaFoldDB" id="A0A7D5LD87"/>
<keyword evidence="6" id="KW-1133">Transmembrane helix</keyword>
<dbReference type="InterPro" id="IPR027417">
    <property type="entry name" value="P-loop_NTPase"/>
</dbReference>
<comment type="catalytic activity">
    <reaction evidence="2">
        <text>Couples ATP hydrolysis with the unwinding of duplex DNA by translocating in the 3'-5' direction.</text>
        <dbReference type="EC" id="5.6.2.4"/>
    </reaction>
</comment>
<dbReference type="EMBL" id="CP058579">
    <property type="protein sequence ID" value="QLG63871.1"/>
    <property type="molecule type" value="Genomic_DNA"/>
</dbReference>
<keyword evidence="9" id="KW-1185">Reference proteome</keyword>
<dbReference type="KEGG" id="halu:HUG12_19960"/>
<evidence type="ECO:0000259" key="7">
    <source>
        <dbReference type="Pfam" id="PF01935"/>
    </source>
</evidence>
<comment type="catalytic activity">
    <reaction evidence="3">
        <text>ATP + H2O = ADP + phosphate + H(+)</text>
        <dbReference type="Rhea" id="RHEA:13065"/>
        <dbReference type="ChEBI" id="CHEBI:15377"/>
        <dbReference type="ChEBI" id="CHEBI:15378"/>
        <dbReference type="ChEBI" id="CHEBI:30616"/>
        <dbReference type="ChEBI" id="CHEBI:43474"/>
        <dbReference type="ChEBI" id="CHEBI:456216"/>
        <dbReference type="EC" id="5.6.2.3"/>
    </reaction>
</comment>
<comment type="catalytic activity">
    <reaction evidence="4">
        <text>ATP + H2O = ADP + phosphate + H(+)</text>
        <dbReference type="Rhea" id="RHEA:13065"/>
        <dbReference type="ChEBI" id="CHEBI:15377"/>
        <dbReference type="ChEBI" id="CHEBI:15378"/>
        <dbReference type="ChEBI" id="CHEBI:30616"/>
        <dbReference type="ChEBI" id="CHEBI:43474"/>
        <dbReference type="ChEBI" id="CHEBI:456216"/>
        <dbReference type="EC" id="5.6.2.4"/>
    </reaction>
</comment>
<dbReference type="Proteomes" id="UP000509626">
    <property type="component" value="Chromosome"/>
</dbReference>
<proteinExistence type="inferred from homology"/>
<dbReference type="PANTHER" id="PTHR42957:SF1">
    <property type="entry name" value="HELICASE MJ1565-RELATED"/>
    <property type="match status" value="1"/>
</dbReference>
<evidence type="ECO:0000256" key="3">
    <source>
        <dbReference type="ARBA" id="ARBA00048954"/>
    </source>
</evidence>
<accession>A0A7D5LD87</accession>
<feature type="compositionally biased region" description="Gly residues" evidence="5">
    <location>
        <begin position="304"/>
        <end position="318"/>
    </location>
</feature>
<feature type="compositionally biased region" description="Low complexity" evidence="5">
    <location>
        <begin position="337"/>
        <end position="359"/>
    </location>
</feature>
<comment type="similarity">
    <text evidence="1">Belongs to the HerA family.</text>
</comment>
<dbReference type="GeneID" id="56039785"/>
<dbReference type="InterPro" id="IPR002789">
    <property type="entry name" value="HerA_central"/>
</dbReference>
<dbReference type="PANTHER" id="PTHR42957">
    <property type="entry name" value="HELICASE MJ1565-RELATED"/>
    <property type="match status" value="1"/>
</dbReference>
<dbReference type="InterPro" id="IPR008571">
    <property type="entry name" value="HerA-like"/>
</dbReference>
<feature type="region of interest" description="Disordered" evidence="5">
    <location>
        <begin position="283"/>
        <end position="442"/>
    </location>
</feature>
<evidence type="ECO:0000256" key="2">
    <source>
        <dbReference type="ARBA" id="ARBA00034617"/>
    </source>
</evidence>
<dbReference type="GO" id="GO:0043138">
    <property type="term" value="F:3'-5' DNA helicase activity"/>
    <property type="evidence" value="ECO:0007669"/>
    <property type="project" value="UniProtKB-EC"/>
</dbReference>
<reference evidence="8 9" key="1">
    <citation type="submission" date="2020-06" db="EMBL/GenBank/DDBJ databases">
        <title>NJ-3-1, isolated from saline soil.</title>
        <authorList>
            <person name="Cui H.L."/>
            <person name="Shi X."/>
        </authorList>
    </citation>
    <scope>NUCLEOTIDE SEQUENCE [LARGE SCALE GENOMIC DNA]</scope>
    <source>
        <strain evidence="8 9">NJ-3-1</strain>
    </source>
</reference>
<evidence type="ECO:0000256" key="4">
    <source>
        <dbReference type="ARBA" id="ARBA00048988"/>
    </source>
</evidence>
<evidence type="ECO:0000256" key="1">
    <source>
        <dbReference type="ARBA" id="ARBA00007816"/>
    </source>
</evidence>
<dbReference type="GO" id="GO:0043139">
    <property type="term" value="F:5'-3' DNA helicase activity"/>
    <property type="evidence" value="ECO:0007669"/>
    <property type="project" value="UniProtKB-EC"/>
</dbReference>
<keyword evidence="6" id="KW-0812">Transmembrane</keyword>
<keyword evidence="6" id="KW-0472">Membrane</keyword>
<keyword evidence="8" id="KW-0067">ATP-binding</keyword>